<dbReference type="GO" id="GO:0055085">
    <property type="term" value="P:transmembrane transport"/>
    <property type="evidence" value="ECO:0007669"/>
    <property type="project" value="InterPro"/>
</dbReference>
<evidence type="ECO:0000313" key="10">
    <source>
        <dbReference type="EMBL" id="AXF55755.1"/>
    </source>
</evidence>
<dbReference type="KEGG" id="rue:DT065_06770"/>
<dbReference type="CDD" id="cd06550">
    <property type="entry name" value="TM_ABC_iron-siderophores_like"/>
    <property type="match status" value="1"/>
</dbReference>
<name>A0A345BXS4_9BACI</name>
<feature type="transmembrane region" description="Helical" evidence="9">
    <location>
        <begin position="254"/>
        <end position="273"/>
    </location>
</feature>
<dbReference type="OrthoDB" id="9788905at2"/>
<evidence type="ECO:0000256" key="8">
    <source>
        <dbReference type="RuleBase" id="RU003943"/>
    </source>
</evidence>
<gene>
    <name evidence="10" type="ORF">DT065_06770</name>
</gene>
<evidence type="ECO:0000256" key="5">
    <source>
        <dbReference type="ARBA" id="ARBA00022692"/>
    </source>
</evidence>
<evidence type="ECO:0000256" key="4">
    <source>
        <dbReference type="ARBA" id="ARBA00022475"/>
    </source>
</evidence>
<dbReference type="PANTHER" id="PTHR30477:SF8">
    <property type="entry name" value="METAL TRANSPORT SYSTEM MEMBRANE PROTEIN CT_070-RELATED"/>
    <property type="match status" value="1"/>
</dbReference>
<organism evidence="10 11">
    <name type="scientific">Salicibibacter kimchii</name>
    <dbReference type="NCBI Taxonomy" id="2099786"/>
    <lineage>
        <taxon>Bacteria</taxon>
        <taxon>Bacillati</taxon>
        <taxon>Bacillota</taxon>
        <taxon>Bacilli</taxon>
        <taxon>Bacillales</taxon>
        <taxon>Bacillaceae</taxon>
        <taxon>Salicibibacter</taxon>
    </lineage>
</organism>
<dbReference type="PANTHER" id="PTHR30477">
    <property type="entry name" value="ABC-TRANSPORTER METAL-BINDING PROTEIN"/>
    <property type="match status" value="1"/>
</dbReference>
<feature type="transmembrane region" description="Helical" evidence="9">
    <location>
        <begin position="33"/>
        <end position="51"/>
    </location>
</feature>
<comment type="subcellular location">
    <subcellularLocation>
        <location evidence="1 8">Cell membrane</location>
        <topology evidence="1 8">Multi-pass membrane protein</topology>
    </subcellularLocation>
</comment>
<protein>
    <submittedName>
        <fullName evidence="10">Metal ABC transporter permease</fullName>
    </submittedName>
</protein>
<dbReference type="AlphaFoldDB" id="A0A345BXS4"/>
<evidence type="ECO:0000256" key="3">
    <source>
        <dbReference type="ARBA" id="ARBA00022448"/>
    </source>
</evidence>
<dbReference type="Proteomes" id="UP000252100">
    <property type="component" value="Chromosome"/>
</dbReference>
<proteinExistence type="inferred from homology"/>
<dbReference type="InterPro" id="IPR037294">
    <property type="entry name" value="ABC_BtuC-like"/>
</dbReference>
<reference evidence="10 11" key="1">
    <citation type="journal article" date="2018" name="J. Microbiol.">
        <title>Salicibibacter kimchii gen. nov., sp. nov., a moderately halophilic and alkalitolerant bacterium in the family Bacillaceae, isolated from kimchi.</title>
        <authorList>
            <person name="Jang J.Y."/>
            <person name="Oh Y.J."/>
            <person name="Lim S.K."/>
            <person name="Park H.K."/>
            <person name="Lee C."/>
            <person name="Kim J.Y."/>
            <person name="Lee M.A."/>
            <person name="Choi H.J."/>
        </authorList>
    </citation>
    <scope>NUCLEOTIDE SEQUENCE [LARGE SCALE GENOMIC DNA]</scope>
    <source>
        <strain evidence="10 11">NKC1-1</strain>
    </source>
</reference>
<dbReference type="SUPFAM" id="SSF81345">
    <property type="entry name" value="ABC transporter involved in vitamin B12 uptake, BtuC"/>
    <property type="match status" value="1"/>
</dbReference>
<feature type="transmembrane region" description="Helical" evidence="9">
    <location>
        <begin position="229"/>
        <end position="248"/>
    </location>
</feature>
<feature type="transmembrane region" description="Helical" evidence="9">
    <location>
        <begin position="87"/>
        <end position="108"/>
    </location>
</feature>
<dbReference type="Gene3D" id="1.10.3470.10">
    <property type="entry name" value="ABC transporter involved in vitamin B12 uptake, BtuC"/>
    <property type="match status" value="1"/>
</dbReference>
<evidence type="ECO:0000256" key="7">
    <source>
        <dbReference type="ARBA" id="ARBA00023136"/>
    </source>
</evidence>
<keyword evidence="7 9" id="KW-0472">Membrane</keyword>
<dbReference type="Pfam" id="PF00950">
    <property type="entry name" value="ABC-3"/>
    <property type="match status" value="1"/>
</dbReference>
<keyword evidence="5 8" id="KW-0812">Transmembrane</keyword>
<feature type="transmembrane region" description="Helical" evidence="9">
    <location>
        <begin position="202"/>
        <end position="222"/>
    </location>
</feature>
<evidence type="ECO:0000256" key="2">
    <source>
        <dbReference type="ARBA" id="ARBA00008034"/>
    </source>
</evidence>
<feature type="transmembrane region" description="Helical" evidence="9">
    <location>
        <begin position="57"/>
        <end position="75"/>
    </location>
</feature>
<keyword evidence="11" id="KW-1185">Reference proteome</keyword>
<accession>A0A345BXS4</accession>
<dbReference type="EMBL" id="CP031092">
    <property type="protein sequence ID" value="AXF55755.1"/>
    <property type="molecule type" value="Genomic_DNA"/>
</dbReference>
<evidence type="ECO:0000256" key="9">
    <source>
        <dbReference type="SAM" id="Phobius"/>
    </source>
</evidence>
<feature type="transmembrane region" description="Helical" evidence="9">
    <location>
        <begin position="6"/>
        <end position="26"/>
    </location>
</feature>
<feature type="transmembrane region" description="Helical" evidence="9">
    <location>
        <begin position="173"/>
        <end position="196"/>
    </location>
</feature>
<evidence type="ECO:0000256" key="1">
    <source>
        <dbReference type="ARBA" id="ARBA00004651"/>
    </source>
</evidence>
<dbReference type="InterPro" id="IPR001626">
    <property type="entry name" value="ABC_TroCD"/>
</dbReference>
<sequence>MSYTFWILLTASLVGITCGIVGVLLILRKLAMLSDAISHTVLLGIISAYLVTQSLDGWTMFIGALIVGVFTTVFVQMLNAAGVQSDAAIGIVFTFLFAIGVILVSMYASNVHIDVEHTVMGEIGFIPWETVNWFGIEGIPQAVWMLGIVLVIDVILLLLFYKEFKLSTFDPELAAAIGLPVGLLHYILMGMTSLTAVASFDAVGAILVVAMLIAPGATAYLLTERFPVMFILSAVFGMLAAFSGYYIAAWLDASIAGMMATMAGVLFLLAFIFSPTHGLIAKAVSQKKVSEVNADT</sequence>
<dbReference type="GO" id="GO:0010043">
    <property type="term" value="P:response to zinc ion"/>
    <property type="evidence" value="ECO:0007669"/>
    <property type="project" value="TreeGrafter"/>
</dbReference>
<dbReference type="GO" id="GO:0043190">
    <property type="term" value="C:ATP-binding cassette (ABC) transporter complex"/>
    <property type="evidence" value="ECO:0007669"/>
    <property type="project" value="InterPro"/>
</dbReference>
<keyword evidence="3 8" id="KW-0813">Transport</keyword>
<evidence type="ECO:0000256" key="6">
    <source>
        <dbReference type="ARBA" id="ARBA00022989"/>
    </source>
</evidence>
<keyword evidence="6 9" id="KW-1133">Transmembrane helix</keyword>
<keyword evidence="4" id="KW-1003">Cell membrane</keyword>
<feature type="transmembrane region" description="Helical" evidence="9">
    <location>
        <begin position="142"/>
        <end position="161"/>
    </location>
</feature>
<comment type="similarity">
    <text evidence="2 8">Belongs to the ABC-3 integral membrane protein family.</text>
</comment>
<dbReference type="RefSeq" id="WP_114371921.1">
    <property type="nucleotide sequence ID" value="NZ_CP031092.1"/>
</dbReference>
<evidence type="ECO:0000313" key="11">
    <source>
        <dbReference type="Proteomes" id="UP000252100"/>
    </source>
</evidence>